<comment type="caution">
    <text evidence="2">The sequence shown here is derived from an EMBL/GenBank/DDBJ whole genome shotgun (WGS) entry which is preliminary data.</text>
</comment>
<sequence>MTSMPRESMHRAELLALPPAVDLVTAARALNIGRTLAYTLAKRGEFPVRLLRLGVQYRVPRADLLTYLGEGDAA</sequence>
<dbReference type="EMBL" id="JFBT01000001">
    <property type="protein sequence ID" value="EXG80014.1"/>
    <property type="molecule type" value="Genomic_DNA"/>
</dbReference>
<proteinExistence type="predicted"/>
<dbReference type="InterPro" id="IPR041657">
    <property type="entry name" value="HTH_17"/>
</dbReference>
<dbReference type="AlphaFoldDB" id="A0A010ZMV2"/>
<evidence type="ECO:0000313" key="2">
    <source>
        <dbReference type="EMBL" id="EXG80014.1"/>
    </source>
</evidence>
<keyword evidence="3" id="KW-1185">Reference proteome</keyword>
<dbReference type="HOGENOM" id="CLU_178607_3_0_11"/>
<protein>
    <recommendedName>
        <fullName evidence="1">Helix-turn-helix domain-containing protein</fullName>
    </recommendedName>
</protein>
<dbReference type="Proteomes" id="UP000021053">
    <property type="component" value="Unassembled WGS sequence"/>
</dbReference>
<gene>
    <name evidence="2" type="ORF">CryarDRAFT_1073</name>
</gene>
<name>A0A010ZMV2_9ACTN</name>
<dbReference type="Pfam" id="PF12728">
    <property type="entry name" value="HTH_17"/>
    <property type="match status" value="1"/>
</dbReference>
<dbReference type="PATRIC" id="fig|927661.3.peg.1055"/>
<evidence type="ECO:0000313" key="3">
    <source>
        <dbReference type="Proteomes" id="UP000021053"/>
    </source>
</evidence>
<accession>A0A010ZMV2</accession>
<feature type="domain" description="Helix-turn-helix" evidence="1">
    <location>
        <begin position="26"/>
        <end position="69"/>
    </location>
</feature>
<reference evidence="2 3" key="1">
    <citation type="submission" date="2013-07" db="EMBL/GenBank/DDBJ databases">
        <authorList>
            <consortium name="DOE Joint Genome Institute"/>
            <person name="Eisen J."/>
            <person name="Huntemann M."/>
            <person name="Han J."/>
            <person name="Chen A."/>
            <person name="Kyrpides N."/>
            <person name="Mavromatis K."/>
            <person name="Markowitz V."/>
            <person name="Palaniappan K."/>
            <person name="Ivanova N."/>
            <person name="Schaumberg A."/>
            <person name="Pati A."/>
            <person name="Liolios K."/>
            <person name="Nordberg H.P."/>
            <person name="Cantor M.N."/>
            <person name="Hua S.X."/>
            <person name="Woyke T."/>
        </authorList>
    </citation>
    <scope>NUCLEOTIDE SEQUENCE [LARGE SCALE GENOMIC DNA]</scope>
    <source>
        <strain evidence="2 3">DSM 44712</strain>
    </source>
</reference>
<organism evidence="2 3">
    <name type="scientific">Cryptosporangium arvum DSM 44712</name>
    <dbReference type="NCBI Taxonomy" id="927661"/>
    <lineage>
        <taxon>Bacteria</taxon>
        <taxon>Bacillati</taxon>
        <taxon>Actinomycetota</taxon>
        <taxon>Actinomycetes</taxon>
        <taxon>Cryptosporangiales</taxon>
        <taxon>Cryptosporangiaceae</taxon>
        <taxon>Cryptosporangium</taxon>
    </lineage>
</organism>
<evidence type="ECO:0000259" key="1">
    <source>
        <dbReference type="Pfam" id="PF12728"/>
    </source>
</evidence>